<feature type="domain" description="C-type lectin" evidence="3">
    <location>
        <begin position="29"/>
        <end position="125"/>
    </location>
</feature>
<sequence length="476" mass="55939">MEKLGLLMFLQLVLCAYAQRPVPRLEREYVYVERTLTWYEAREYCRKNYYELFRISDDNNLRNVIGSARQLSWIGLVRWTVNWKWVDDTGAVFLNWYKVGSCAAMTHYGLWFDLPCQNSLPFVCQNGPLKWHFSQWHVNWYGAKYSCNTHSQNFASIWNAVENYNATGGILDIAWIGLSKVTDNTPLKDTWKWTNDQPPTYSNFFTTLFCAAMDRRGFWYDRVCFEKNPFVCFRYNESVPEYKLFSEKKTFSEAQSHCETWGMNLAMVKTLAENTALQLYVSENSEFLQNSLYFWIGLYNDPWFWSEGSSAIRNWNSMEPDGKDFWDQTISNNVQSCVATMDGEWYDEDCLMPRYFFCADKVRSVTLVLEPKSWEEALDHCRDRYVDLASLASDGEQRVAVRRVKDAQSSYVWTGLRFLAGSWFWVYGDDLQYDNWLNGEQPQCPVTRHCGALAVASGKWEARSCEEKLDFICFQE</sequence>
<evidence type="ECO:0000313" key="4">
    <source>
        <dbReference type="EMBL" id="KAI7795157.1"/>
    </source>
</evidence>
<dbReference type="InterPro" id="IPR016186">
    <property type="entry name" value="C-type_lectin-like/link_sf"/>
</dbReference>
<feature type="domain" description="C-type lectin" evidence="3">
    <location>
        <begin position="370"/>
        <end position="474"/>
    </location>
</feature>
<dbReference type="InterPro" id="IPR001304">
    <property type="entry name" value="C-type_lectin-like"/>
</dbReference>
<dbReference type="Gene3D" id="3.10.100.10">
    <property type="entry name" value="Mannose-Binding Protein A, subunit A"/>
    <property type="match status" value="4"/>
</dbReference>
<reference evidence="4" key="1">
    <citation type="submission" date="2021-02" db="EMBL/GenBank/DDBJ databases">
        <title>Comparative genomics reveals that relaxation of natural selection precedes convergent phenotypic evolution of cavefish.</title>
        <authorList>
            <person name="Peng Z."/>
        </authorList>
    </citation>
    <scope>NUCLEOTIDE SEQUENCE</scope>
    <source>
        <tissue evidence="4">Muscle</tissue>
    </source>
</reference>
<feature type="chain" id="PRO_5040743250" evidence="2">
    <location>
        <begin position="19"/>
        <end position="476"/>
    </location>
</feature>
<keyword evidence="4" id="KW-0675">Receptor</keyword>
<evidence type="ECO:0000259" key="3">
    <source>
        <dbReference type="PROSITE" id="PS50041"/>
    </source>
</evidence>
<keyword evidence="2" id="KW-0732">Signal</keyword>
<organism evidence="4 5">
    <name type="scientific">Triplophysa rosa</name>
    <name type="common">Cave loach</name>
    <dbReference type="NCBI Taxonomy" id="992332"/>
    <lineage>
        <taxon>Eukaryota</taxon>
        <taxon>Metazoa</taxon>
        <taxon>Chordata</taxon>
        <taxon>Craniata</taxon>
        <taxon>Vertebrata</taxon>
        <taxon>Euteleostomi</taxon>
        <taxon>Actinopterygii</taxon>
        <taxon>Neopterygii</taxon>
        <taxon>Teleostei</taxon>
        <taxon>Ostariophysi</taxon>
        <taxon>Cypriniformes</taxon>
        <taxon>Nemacheilidae</taxon>
        <taxon>Triplophysa</taxon>
    </lineage>
</organism>
<feature type="domain" description="C-type lectin" evidence="3">
    <location>
        <begin position="131"/>
        <end position="233"/>
    </location>
</feature>
<dbReference type="Proteomes" id="UP001059041">
    <property type="component" value="Linkage Group LG20"/>
</dbReference>
<dbReference type="EMBL" id="JAFHDT010000020">
    <property type="protein sequence ID" value="KAI7795157.1"/>
    <property type="molecule type" value="Genomic_DNA"/>
</dbReference>
<dbReference type="InterPro" id="IPR016187">
    <property type="entry name" value="CTDL_fold"/>
</dbReference>
<dbReference type="CDD" id="cd00037">
    <property type="entry name" value="CLECT"/>
    <property type="match status" value="2"/>
</dbReference>
<dbReference type="SMART" id="SM00034">
    <property type="entry name" value="CLECT"/>
    <property type="match status" value="4"/>
</dbReference>
<dbReference type="SUPFAM" id="SSF56436">
    <property type="entry name" value="C-type lectin-like"/>
    <property type="match status" value="4"/>
</dbReference>
<dbReference type="PROSITE" id="PS00615">
    <property type="entry name" value="C_TYPE_LECTIN_1"/>
    <property type="match status" value="1"/>
</dbReference>
<dbReference type="InterPro" id="IPR018378">
    <property type="entry name" value="C-type_lectin_CS"/>
</dbReference>
<proteinExistence type="predicted"/>
<gene>
    <name evidence="4" type="ORF">IRJ41_010230</name>
</gene>
<dbReference type="AlphaFoldDB" id="A0A9W7TFJ5"/>
<dbReference type="PROSITE" id="PS50041">
    <property type="entry name" value="C_TYPE_LECTIN_2"/>
    <property type="match status" value="4"/>
</dbReference>
<dbReference type="PANTHER" id="PTHR45784:SF8">
    <property type="entry name" value="C-TYPE MANNOSE RECEPTOR 2-RELATED"/>
    <property type="match status" value="1"/>
</dbReference>
<feature type="signal peptide" evidence="2">
    <location>
        <begin position="1"/>
        <end position="18"/>
    </location>
</feature>
<accession>A0A9W7TFJ5</accession>
<evidence type="ECO:0000256" key="2">
    <source>
        <dbReference type="SAM" id="SignalP"/>
    </source>
</evidence>
<keyword evidence="5" id="KW-1185">Reference proteome</keyword>
<keyword evidence="1" id="KW-1015">Disulfide bond</keyword>
<protein>
    <submittedName>
        <fullName evidence="4">C-type mannose receptor 2-like</fullName>
    </submittedName>
</protein>
<name>A0A9W7TFJ5_TRIRA</name>
<dbReference type="PANTHER" id="PTHR45784">
    <property type="entry name" value="C-TYPE LECTIN DOMAIN FAMILY 20 MEMBER A-RELATED"/>
    <property type="match status" value="1"/>
</dbReference>
<feature type="domain" description="C-type lectin" evidence="3">
    <location>
        <begin position="242"/>
        <end position="359"/>
    </location>
</feature>
<dbReference type="Pfam" id="PF00059">
    <property type="entry name" value="Lectin_C"/>
    <property type="match status" value="4"/>
</dbReference>
<evidence type="ECO:0000313" key="5">
    <source>
        <dbReference type="Proteomes" id="UP001059041"/>
    </source>
</evidence>
<comment type="caution">
    <text evidence="4">The sequence shown here is derived from an EMBL/GenBank/DDBJ whole genome shotgun (WGS) entry which is preliminary data.</text>
</comment>
<evidence type="ECO:0000256" key="1">
    <source>
        <dbReference type="ARBA" id="ARBA00023157"/>
    </source>
</evidence>